<dbReference type="Pfam" id="PF01535">
    <property type="entry name" value="PPR"/>
    <property type="match status" value="2"/>
</dbReference>
<dbReference type="Gene3D" id="1.25.40.10">
    <property type="entry name" value="Tetratricopeptide repeat domain"/>
    <property type="match status" value="1"/>
</dbReference>
<dbReference type="EMBL" id="KZ987982">
    <property type="protein sequence ID" value="RKP13602.1"/>
    <property type="molecule type" value="Genomic_DNA"/>
</dbReference>
<dbReference type="Proteomes" id="UP000267251">
    <property type="component" value="Unassembled WGS sequence"/>
</dbReference>
<keyword evidence="2" id="KW-1185">Reference proteome</keyword>
<protein>
    <submittedName>
        <fullName evidence="1">Uncharacterized protein</fullName>
    </submittedName>
</protein>
<evidence type="ECO:0000313" key="2">
    <source>
        <dbReference type="Proteomes" id="UP000267251"/>
    </source>
</evidence>
<sequence>MPRSASSFFFHIKRRPCRHAQNLFLPKGDMVGTGRRRRDPFQVACPTVVDLTEDQATDDLNAPVLTSTPQPWDEPGEGVVEQVLGQIADTVASLRTKLLPDEPSLGQDGLSLEAGQQNEDAMVSKEQGVLGDLDLRRQLRRMEHLSHEIGQTTSPTHLYHAYRQVTELHLGSYLLSATVYGLIRRSLLRDPDRSTDARVSQTYQDQRQALGLSLEETEAWAMLLSRSGRFQEAESILQELRDNGIRWTRVGWQALLYGLTGQGEMSVARAQKRRMIQQGIQPDAYIYSYFILGYLREGQVKEAEKLCHSLCSTMSSFTGNEDTLGHDTEPLNGVLLGLVLRDRHEMARSLYTWMQELPSRCQDQGSASSADPD</sequence>
<dbReference type="PANTHER" id="PTHR47938:SF35">
    <property type="entry name" value="PENTATRICOPEPTIDE REPEAT-CONTAINING PROTEIN 4, MITOCHONDRIAL-RELATED"/>
    <property type="match status" value="1"/>
</dbReference>
<reference evidence="2" key="1">
    <citation type="journal article" date="2018" name="Nat. Microbiol.">
        <title>Leveraging single-cell genomics to expand the fungal tree of life.</title>
        <authorList>
            <person name="Ahrendt S.R."/>
            <person name="Quandt C.A."/>
            <person name="Ciobanu D."/>
            <person name="Clum A."/>
            <person name="Salamov A."/>
            <person name="Andreopoulos B."/>
            <person name="Cheng J.F."/>
            <person name="Woyke T."/>
            <person name="Pelin A."/>
            <person name="Henrissat B."/>
            <person name="Reynolds N.K."/>
            <person name="Benny G.L."/>
            <person name="Smith M.E."/>
            <person name="James T.Y."/>
            <person name="Grigoriev I.V."/>
        </authorList>
    </citation>
    <scope>NUCLEOTIDE SEQUENCE [LARGE SCALE GENOMIC DNA]</scope>
</reference>
<dbReference type="AlphaFoldDB" id="A0A4P9Y4L0"/>
<dbReference type="GO" id="GO:0003729">
    <property type="term" value="F:mRNA binding"/>
    <property type="evidence" value="ECO:0007669"/>
    <property type="project" value="TreeGrafter"/>
</dbReference>
<dbReference type="OrthoDB" id="185373at2759"/>
<gene>
    <name evidence="1" type="ORF">BJ684DRAFT_19921</name>
</gene>
<name>A0A4P9Y4L0_9FUNG</name>
<proteinExistence type="predicted"/>
<dbReference type="InterPro" id="IPR002885">
    <property type="entry name" value="PPR_rpt"/>
</dbReference>
<dbReference type="PANTHER" id="PTHR47938">
    <property type="entry name" value="RESPIRATORY COMPLEX I CHAPERONE (CIA84), PUTATIVE (AFU_ORTHOLOGUE AFUA_2G06020)-RELATED"/>
    <property type="match status" value="1"/>
</dbReference>
<evidence type="ECO:0000313" key="1">
    <source>
        <dbReference type="EMBL" id="RKP13602.1"/>
    </source>
</evidence>
<organism evidence="1 2">
    <name type="scientific">Piptocephalis cylindrospora</name>
    <dbReference type="NCBI Taxonomy" id="1907219"/>
    <lineage>
        <taxon>Eukaryota</taxon>
        <taxon>Fungi</taxon>
        <taxon>Fungi incertae sedis</taxon>
        <taxon>Zoopagomycota</taxon>
        <taxon>Zoopagomycotina</taxon>
        <taxon>Zoopagomycetes</taxon>
        <taxon>Zoopagales</taxon>
        <taxon>Piptocephalidaceae</taxon>
        <taxon>Piptocephalis</taxon>
    </lineage>
</organism>
<dbReference type="InterPro" id="IPR011990">
    <property type="entry name" value="TPR-like_helical_dom_sf"/>
</dbReference>
<accession>A0A4P9Y4L0</accession>